<gene>
    <name evidence="1" type="ORF">X975_13436</name>
</gene>
<evidence type="ECO:0000313" key="1">
    <source>
        <dbReference type="EMBL" id="KFM66505.1"/>
    </source>
</evidence>
<dbReference type="Proteomes" id="UP000054359">
    <property type="component" value="Unassembled WGS sequence"/>
</dbReference>
<reference evidence="1 2" key="1">
    <citation type="submission" date="2013-11" db="EMBL/GenBank/DDBJ databases">
        <title>Genome sequencing of Stegodyphus mimosarum.</title>
        <authorList>
            <person name="Bechsgaard J."/>
        </authorList>
    </citation>
    <scope>NUCLEOTIDE SEQUENCE [LARGE SCALE GENOMIC DNA]</scope>
</reference>
<feature type="non-terminal residue" evidence="1">
    <location>
        <position position="99"/>
    </location>
</feature>
<organism evidence="1 2">
    <name type="scientific">Stegodyphus mimosarum</name>
    <name type="common">African social velvet spider</name>
    <dbReference type="NCBI Taxonomy" id="407821"/>
    <lineage>
        <taxon>Eukaryota</taxon>
        <taxon>Metazoa</taxon>
        <taxon>Ecdysozoa</taxon>
        <taxon>Arthropoda</taxon>
        <taxon>Chelicerata</taxon>
        <taxon>Arachnida</taxon>
        <taxon>Araneae</taxon>
        <taxon>Araneomorphae</taxon>
        <taxon>Entelegynae</taxon>
        <taxon>Eresoidea</taxon>
        <taxon>Eresidae</taxon>
        <taxon>Stegodyphus</taxon>
    </lineage>
</organism>
<evidence type="ECO:0000313" key="2">
    <source>
        <dbReference type="Proteomes" id="UP000054359"/>
    </source>
</evidence>
<dbReference type="AlphaFoldDB" id="A0A087TN16"/>
<accession>A0A087TN16</accession>
<keyword evidence="2" id="KW-1185">Reference proteome</keyword>
<sequence length="99" mass="11438">MQLKGHTTHRLQPLDRSFFKPMEVYYTQATEKSLKSNSGHQMSQYQVAQLICEVYARAATVENTISGFKATDIWPIGRHVFKDSDFVAFENITKMCYPE</sequence>
<name>A0A087TN16_STEMI</name>
<dbReference type="EMBL" id="KK115971">
    <property type="protein sequence ID" value="KFM66505.1"/>
    <property type="molecule type" value="Genomic_DNA"/>
</dbReference>
<dbReference type="OrthoDB" id="6433005at2759"/>
<proteinExistence type="predicted"/>
<protein>
    <submittedName>
        <fullName evidence="1">Uncharacterized protein</fullName>
    </submittedName>
</protein>